<evidence type="ECO:0000313" key="1">
    <source>
        <dbReference type="EMBL" id="MDR9893278.1"/>
    </source>
</evidence>
<name>A0AAP5I556_9CYAN</name>
<reference evidence="2" key="1">
    <citation type="journal article" date="2021" name="Science">
        <title>Hunting the eagle killer: A cyanobacterial neurotoxin causes vacuolar myelinopathy.</title>
        <authorList>
            <person name="Breinlinger S."/>
            <person name="Phillips T.J."/>
            <person name="Haram B.N."/>
            <person name="Mares J."/>
            <person name="Martinez Yerena J.A."/>
            <person name="Hrouzek P."/>
            <person name="Sobotka R."/>
            <person name="Henderson W.M."/>
            <person name="Schmieder P."/>
            <person name="Williams S.M."/>
            <person name="Lauderdale J.D."/>
            <person name="Wilde H.D."/>
            <person name="Gerrin W."/>
            <person name="Kust A."/>
            <person name="Washington J.W."/>
            <person name="Wagner C."/>
            <person name="Geier B."/>
            <person name="Liebeke M."/>
            <person name="Enke H."/>
            <person name="Niedermeyer T.H.J."/>
            <person name="Wilde S.B."/>
        </authorList>
    </citation>
    <scope>NUCLEOTIDE SEQUENCE [LARGE SCALE GENOMIC DNA]</scope>
    <source>
        <strain evidence="2">Thurmond2011</strain>
    </source>
</reference>
<accession>A0AAP5I556</accession>
<sequence length="111" mass="12873">MKSAKEKLLESIEHLDIELTTLKGVEGKEHIFLLLKALVDGAMWSEQTYEEFLVASVPLAIYFFKYENTRNYIESGIDKTGTQEDPRTWEEYKLIAHLIANSHHLNDDMDL</sequence>
<protein>
    <submittedName>
        <fullName evidence="1">Uncharacterized protein</fullName>
    </submittedName>
</protein>
<evidence type="ECO:0000313" key="2">
    <source>
        <dbReference type="Proteomes" id="UP000667802"/>
    </source>
</evidence>
<comment type="caution">
    <text evidence="1">The sequence shown here is derived from an EMBL/GenBank/DDBJ whole genome shotgun (WGS) entry which is preliminary data.</text>
</comment>
<dbReference type="AlphaFoldDB" id="A0AAP5I556"/>
<dbReference type="EMBL" id="JAALHA020000001">
    <property type="protein sequence ID" value="MDR9893278.1"/>
    <property type="molecule type" value="Genomic_DNA"/>
</dbReference>
<dbReference type="RefSeq" id="WP_208344849.1">
    <property type="nucleotide sequence ID" value="NZ_CAWQFN010000546.1"/>
</dbReference>
<organism evidence="1 2">
    <name type="scientific">Aetokthonos hydrillicola Thurmond2011</name>
    <dbReference type="NCBI Taxonomy" id="2712845"/>
    <lineage>
        <taxon>Bacteria</taxon>
        <taxon>Bacillati</taxon>
        <taxon>Cyanobacteriota</taxon>
        <taxon>Cyanophyceae</taxon>
        <taxon>Nostocales</taxon>
        <taxon>Hapalosiphonaceae</taxon>
        <taxon>Aetokthonos</taxon>
    </lineage>
</organism>
<proteinExistence type="predicted"/>
<gene>
    <name evidence="1" type="ORF">G7B40_001585</name>
</gene>
<dbReference type="Proteomes" id="UP000667802">
    <property type="component" value="Unassembled WGS sequence"/>
</dbReference>
<keyword evidence="2" id="KW-1185">Reference proteome</keyword>